<proteinExistence type="predicted"/>
<reference evidence="2 3" key="1">
    <citation type="submission" date="2019-11" db="EMBL/GenBank/DDBJ databases">
        <title>Whole genome sequence of Oryza granulata.</title>
        <authorList>
            <person name="Li W."/>
        </authorList>
    </citation>
    <scope>NUCLEOTIDE SEQUENCE [LARGE SCALE GENOMIC DNA]</scope>
    <source>
        <strain evidence="3">cv. Menghai</strain>
        <tissue evidence="2">Leaf</tissue>
    </source>
</reference>
<dbReference type="AlphaFoldDB" id="A0A6G1CW64"/>
<accession>A0A6G1CW64</accession>
<evidence type="ECO:0000313" key="3">
    <source>
        <dbReference type="Proteomes" id="UP000479710"/>
    </source>
</evidence>
<feature type="transmembrane region" description="Helical" evidence="1">
    <location>
        <begin position="108"/>
        <end position="130"/>
    </location>
</feature>
<feature type="transmembrane region" description="Helical" evidence="1">
    <location>
        <begin position="192"/>
        <end position="217"/>
    </location>
</feature>
<dbReference type="Proteomes" id="UP000479710">
    <property type="component" value="Unassembled WGS sequence"/>
</dbReference>
<feature type="transmembrane region" description="Helical" evidence="1">
    <location>
        <begin position="28"/>
        <end position="53"/>
    </location>
</feature>
<comment type="caution">
    <text evidence="2">The sequence shown here is derived from an EMBL/GenBank/DDBJ whole genome shotgun (WGS) entry which is preliminary data.</text>
</comment>
<keyword evidence="1" id="KW-1133">Transmembrane helix</keyword>
<name>A0A6G1CW64_9ORYZ</name>
<feature type="transmembrane region" description="Helical" evidence="1">
    <location>
        <begin position="73"/>
        <end position="96"/>
    </location>
</feature>
<protein>
    <submittedName>
        <fullName evidence="2">Uncharacterized protein</fullName>
    </submittedName>
</protein>
<keyword evidence="1" id="KW-0812">Transmembrane</keyword>
<dbReference type="EMBL" id="SPHZ02000008">
    <property type="protein sequence ID" value="KAF0903773.1"/>
    <property type="molecule type" value="Genomic_DNA"/>
</dbReference>
<feature type="transmembrane region" description="Helical" evidence="1">
    <location>
        <begin position="142"/>
        <end position="171"/>
    </location>
</feature>
<sequence>MAGAELSVRALLPYVCSHVRETKPKPHLASAAMATAFFGLLVATEAIGLVSYLDQFLGALSVAPADLPLDVAVMVMAVAAIGALNTAVAFIHVRIYNGRPTDAVSRRTLDIVCFAVCSSISVLLPLIFVLQPGAMDGAQDLLPLALAVAFARALLPAAAAVTFFVSIMLIYAHLRTGVADARNTQITTSVKLLTRVILAAALVTVVLSLIAAIAVFYTE</sequence>
<dbReference type="OrthoDB" id="10361910at2759"/>
<gene>
    <name evidence="2" type="ORF">E2562_029881</name>
</gene>
<evidence type="ECO:0000256" key="1">
    <source>
        <dbReference type="SAM" id="Phobius"/>
    </source>
</evidence>
<evidence type="ECO:0000313" key="2">
    <source>
        <dbReference type="EMBL" id="KAF0903773.1"/>
    </source>
</evidence>
<keyword evidence="3" id="KW-1185">Reference proteome</keyword>
<keyword evidence="1" id="KW-0472">Membrane</keyword>
<organism evidence="2 3">
    <name type="scientific">Oryza meyeriana var. granulata</name>
    <dbReference type="NCBI Taxonomy" id="110450"/>
    <lineage>
        <taxon>Eukaryota</taxon>
        <taxon>Viridiplantae</taxon>
        <taxon>Streptophyta</taxon>
        <taxon>Embryophyta</taxon>
        <taxon>Tracheophyta</taxon>
        <taxon>Spermatophyta</taxon>
        <taxon>Magnoliopsida</taxon>
        <taxon>Liliopsida</taxon>
        <taxon>Poales</taxon>
        <taxon>Poaceae</taxon>
        <taxon>BOP clade</taxon>
        <taxon>Oryzoideae</taxon>
        <taxon>Oryzeae</taxon>
        <taxon>Oryzinae</taxon>
        <taxon>Oryza</taxon>
        <taxon>Oryza meyeriana</taxon>
    </lineage>
</organism>